<proteinExistence type="predicted"/>
<accession>A0ACB0ZXY8</accession>
<dbReference type="EMBL" id="CAVMJV010000052">
    <property type="protein sequence ID" value="CAK5084034.1"/>
    <property type="molecule type" value="Genomic_DNA"/>
</dbReference>
<sequence>MVSLNNEIAERIIQAMLLDEPSPSPLDMDIIIPKETHDFIEEFHKNKIKLEQICKSMEQVLEKWDVKIRPASAAPSLDARLTYPHKCAEQLGKIQKLPFTDDIDEVNEVLIATQVAYSDLATLEREHLVKLYKTVIEKIFKGYLVNEVPGIERNIKSTNEAAIALGRAIEVVELKPTPINKEYLSKAESNFSFALVKMDQYVRSFPDRQKEFARGANLFAQGLREHYVRLHRSMNATLELLDKKLASHRNEQGEEEEGGAVQGEEGVEGEGGVVEEVEGDEGQ</sequence>
<reference evidence="1" key="1">
    <citation type="submission" date="2023-11" db="EMBL/GenBank/DDBJ databases">
        <authorList>
            <person name="Poullet M."/>
        </authorList>
    </citation>
    <scope>NUCLEOTIDE SEQUENCE</scope>
    <source>
        <strain evidence="1">E1834</strain>
    </source>
</reference>
<keyword evidence="2" id="KW-1185">Reference proteome</keyword>
<comment type="caution">
    <text evidence="1">The sequence shown here is derived from an EMBL/GenBank/DDBJ whole genome shotgun (WGS) entry which is preliminary data.</text>
</comment>
<gene>
    <name evidence="1" type="ORF">MENTE1834_LOCUS31415</name>
</gene>
<evidence type="ECO:0000313" key="1">
    <source>
        <dbReference type="EMBL" id="CAK5084034.1"/>
    </source>
</evidence>
<dbReference type="Proteomes" id="UP001497535">
    <property type="component" value="Unassembled WGS sequence"/>
</dbReference>
<evidence type="ECO:0000313" key="2">
    <source>
        <dbReference type="Proteomes" id="UP001497535"/>
    </source>
</evidence>
<name>A0ACB0ZXY8_MELEN</name>
<protein>
    <submittedName>
        <fullName evidence="1">Uncharacterized protein</fullName>
    </submittedName>
</protein>
<organism evidence="1 2">
    <name type="scientific">Meloidogyne enterolobii</name>
    <name type="common">Root-knot nematode worm</name>
    <name type="synonym">Meloidogyne mayaguensis</name>
    <dbReference type="NCBI Taxonomy" id="390850"/>
    <lineage>
        <taxon>Eukaryota</taxon>
        <taxon>Metazoa</taxon>
        <taxon>Ecdysozoa</taxon>
        <taxon>Nematoda</taxon>
        <taxon>Chromadorea</taxon>
        <taxon>Rhabditida</taxon>
        <taxon>Tylenchina</taxon>
        <taxon>Tylenchomorpha</taxon>
        <taxon>Tylenchoidea</taxon>
        <taxon>Meloidogynidae</taxon>
        <taxon>Meloidogyninae</taxon>
        <taxon>Meloidogyne</taxon>
    </lineage>
</organism>